<reference evidence="3 4" key="1">
    <citation type="submission" date="2015-11" db="EMBL/GenBank/DDBJ databases">
        <title>Genomic analysis of 38 Legionella species identifies large and diverse effector repertoires.</title>
        <authorList>
            <person name="Burstein D."/>
            <person name="Amaro F."/>
            <person name="Zusman T."/>
            <person name="Lifshitz Z."/>
            <person name="Cohen O."/>
            <person name="Gilbert J.A."/>
            <person name="Pupko T."/>
            <person name="Shuman H.A."/>
            <person name="Segal G."/>
        </authorList>
    </citation>
    <scope>NUCLEOTIDE SEQUENCE [LARGE SCALE GENOMIC DNA]</scope>
    <source>
        <strain evidence="3 4">Bercovier 4</strain>
    </source>
</reference>
<feature type="transmembrane region" description="Helical" evidence="1">
    <location>
        <begin position="220"/>
        <end position="238"/>
    </location>
</feature>
<dbReference type="RefSeq" id="WP_058502400.1">
    <property type="nucleotide sequence ID" value="NZ_CAAAJA010000056.1"/>
</dbReference>
<dbReference type="InterPro" id="IPR026841">
    <property type="entry name" value="Aur1/Ipt1"/>
</dbReference>
<feature type="transmembrane region" description="Helical" evidence="1">
    <location>
        <begin position="74"/>
        <end position="93"/>
    </location>
</feature>
<name>A0A0W0VHB9_9GAMM</name>
<feature type="transmembrane region" description="Helical" evidence="1">
    <location>
        <begin position="42"/>
        <end position="62"/>
    </location>
</feature>
<evidence type="ECO:0000256" key="1">
    <source>
        <dbReference type="SAM" id="Phobius"/>
    </source>
</evidence>
<dbReference type="STRING" id="454.Lisr_2089"/>
<feature type="transmembrane region" description="Helical" evidence="1">
    <location>
        <begin position="161"/>
        <end position="179"/>
    </location>
</feature>
<sequence>MTQVNAKCIYIVSLSVFTLSLIAYLINFTVTQYPGNNYFPGNTGYVFITLLLMYAGLVILWGKTSHTAVAIKEVLYLFMVFAIIAFASNAVQFTPFKPIDEKLVLIENYFRISMPKIVAWTYSYPYFRFMLELSYATLPYQMSVLPLMVIMARGFQLLREYYFLLLVTVLLGFPIYYFFPTTAPASILSSPFFTEEQIATGLKFNQIHQYIPPTTMEGGLIAFPSFHAIWAWLCLYLIRPWKIAFSILLILNTFLIASCVLLGWHYPIDILASVILVIFSHYLLAKCKKH</sequence>
<gene>
    <name evidence="3" type="ORF">Lisr_2089</name>
</gene>
<keyword evidence="1" id="KW-1133">Transmembrane helix</keyword>
<evidence type="ECO:0000313" key="4">
    <source>
        <dbReference type="Proteomes" id="UP000054761"/>
    </source>
</evidence>
<feature type="transmembrane region" description="Helical" evidence="1">
    <location>
        <begin position="270"/>
        <end position="285"/>
    </location>
</feature>
<dbReference type="Pfam" id="PF14378">
    <property type="entry name" value="PAP2_3"/>
    <property type="match status" value="1"/>
</dbReference>
<keyword evidence="1" id="KW-0812">Transmembrane</keyword>
<keyword evidence="1" id="KW-0472">Membrane</keyword>
<dbReference type="PATRIC" id="fig|454.4.peg.2276"/>
<dbReference type="GO" id="GO:0016020">
    <property type="term" value="C:membrane"/>
    <property type="evidence" value="ECO:0007669"/>
    <property type="project" value="UniProtKB-SubCell"/>
</dbReference>
<dbReference type="Gene3D" id="1.20.144.10">
    <property type="entry name" value="Phosphatidic acid phosphatase type 2/haloperoxidase"/>
    <property type="match status" value="1"/>
</dbReference>
<evidence type="ECO:0000313" key="3">
    <source>
        <dbReference type="EMBL" id="KTD19527.1"/>
    </source>
</evidence>
<dbReference type="EMBL" id="LNYH01000112">
    <property type="protein sequence ID" value="KTD19527.1"/>
    <property type="molecule type" value="Genomic_DNA"/>
</dbReference>
<accession>A0A0W0VHB9</accession>
<feature type="transmembrane region" description="Helical" evidence="1">
    <location>
        <begin position="9"/>
        <end position="30"/>
    </location>
</feature>
<feature type="transmembrane region" description="Helical" evidence="1">
    <location>
        <begin position="133"/>
        <end position="152"/>
    </location>
</feature>
<feature type="domain" description="Inositolphosphotransferase Aur1/Ipt1" evidence="2">
    <location>
        <begin position="102"/>
        <end position="283"/>
    </location>
</feature>
<comment type="caution">
    <text evidence="3">The sequence shown here is derived from an EMBL/GenBank/DDBJ whole genome shotgun (WGS) entry which is preliminary data.</text>
</comment>
<dbReference type="Proteomes" id="UP000054761">
    <property type="component" value="Unassembled WGS sequence"/>
</dbReference>
<feature type="transmembrane region" description="Helical" evidence="1">
    <location>
        <begin position="245"/>
        <end position="264"/>
    </location>
</feature>
<organism evidence="3 4">
    <name type="scientific">Legionella israelensis</name>
    <dbReference type="NCBI Taxonomy" id="454"/>
    <lineage>
        <taxon>Bacteria</taxon>
        <taxon>Pseudomonadati</taxon>
        <taxon>Pseudomonadota</taxon>
        <taxon>Gammaproteobacteria</taxon>
        <taxon>Legionellales</taxon>
        <taxon>Legionellaceae</taxon>
        <taxon>Legionella</taxon>
    </lineage>
</organism>
<keyword evidence="4" id="KW-1185">Reference proteome</keyword>
<proteinExistence type="predicted"/>
<dbReference type="AlphaFoldDB" id="A0A0W0VHB9"/>
<dbReference type="OrthoDB" id="5653236at2"/>
<protein>
    <submittedName>
        <fullName evidence="3">PAP2 superfamily protein</fullName>
    </submittedName>
</protein>
<evidence type="ECO:0000259" key="2">
    <source>
        <dbReference type="Pfam" id="PF14378"/>
    </source>
</evidence>